<evidence type="ECO:0000256" key="1">
    <source>
        <dbReference type="ARBA" id="ARBA00023015"/>
    </source>
</evidence>
<dbReference type="InterPro" id="IPR009057">
    <property type="entry name" value="Homeodomain-like_sf"/>
</dbReference>
<gene>
    <name evidence="6" type="ORF">QRX50_37230</name>
</gene>
<organism evidence="6 7">
    <name type="scientific">Amycolatopsis carbonis</name>
    <dbReference type="NCBI Taxonomy" id="715471"/>
    <lineage>
        <taxon>Bacteria</taxon>
        <taxon>Bacillati</taxon>
        <taxon>Actinomycetota</taxon>
        <taxon>Actinomycetes</taxon>
        <taxon>Pseudonocardiales</taxon>
        <taxon>Pseudonocardiaceae</taxon>
        <taxon>Amycolatopsis</taxon>
    </lineage>
</organism>
<dbReference type="KEGG" id="acab:QRX50_37230"/>
<evidence type="ECO:0000313" key="6">
    <source>
        <dbReference type="EMBL" id="WIX77013.1"/>
    </source>
</evidence>
<keyword evidence="2" id="KW-0238">DNA-binding</keyword>
<dbReference type="PROSITE" id="PS00041">
    <property type="entry name" value="HTH_ARAC_FAMILY_1"/>
    <property type="match status" value="1"/>
</dbReference>
<dbReference type="InterPro" id="IPR018062">
    <property type="entry name" value="HTH_AraC-typ_CS"/>
</dbReference>
<dbReference type="EMBL" id="CP127294">
    <property type="protein sequence ID" value="WIX77013.1"/>
    <property type="molecule type" value="Genomic_DNA"/>
</dbReference>
<evidence type="ECO:0000256" key="2">
    <source>
        <dbReference type="ARBA" id="ARBA00023125"/>
    </source>
</evidence>
<reference evidence="6 7" key="1">
    <citation type="submission" date="2023-06" db="EMBL/GenBank/DDBJ databases">
        <authorList>
            <person name="Oyuntsetseg B."/>
            <person name="Kim S.B."/>
        </authorList>
    </citation>
    <scope>NUCLEOTIDE SEQUENCE [LARGE SCALE GENOMIC DNA]</scope>
    <source>
        <strain evidence="6 7">2-15</strain>
    </source>
</reference>
<keyword evidence="1" id="KW-0805">Transcription regulation</keyword>
<dbReference type="Pfam" id="PF06719">
    <property type="entry name" value="AraC_N"/>
    <property type="match status" value="1"/>
</dbReference>
<proteinExistence type="predicted"/>
<keyword evidence="3" id="KW-0804">Transcription</keyword>
<dbReference type="PROSITE" id="PS01124">
    <property type="entry name" value="HTH_ARAC_FAMILY_2"/>
    <property type="match status" value="1"/>
</dbReference>
<dbReference type="AlphaFoldDB" id="A0A9Y2IEF7"/>
<evidence type="ECO:0000259" key="5">
    <source>
        <dbReference type="PROSITE" id="PS01124"/>
    </source>
</evidence>
<dbReference type="PANTHER" id="PTHR43436">
    <property type="entry name" value="ARAC-FAMILY TRANSCRIPTIONAL REGULATOR"/>
    <property type="match status" value="1"/>
</dbReference>
<dbReference type="RefSeq" id="WP_285967755.1">
    <property type="nucleotide sequence ID" value="NZ_CP127294.1"/>
</dbReference>
<feature type="domain" description="HTH araC/xylS-type" evidence="5">
    <location>
        <begin position="193"/>
        <end position="291"/>
    </location>
</feature>
<dbReference type="InterPro" id="IPR009594">
    <property type="entry name" value="Tscrpt_reg_HTH_AraC_N"/>
</dbReference>
<dbReference type="Proteomes" id="UP001236014">
    <property type="component" value="Chromosome"/>
</dbReference>
<evidence type="ECO:0000313" key="7">
    <source>
        <dbReference type="Proteomes" id="UP001236014"/>
    </source>
</evidence>
<dbReference type="InterPro" id="IPR018060">
    <property type="entry name" value="HTH_AraC"/>
</dbReference>
<dbReference type="SUPFAM" id="SSF46689">
    <property type="entry name" value="Homeodomain-like"/>
    <property type="match status" value="2"/>
</dbReference>
<keyword evidence="7" id="KW-1185">Reference proteome</keyword>
<dbReference type="GO" id="GO:0003700">
    <property type="term" value="F:DNA-binding transcription factor activity"/>
    <property type="evidence" value="ECO:0007669"/>
    <property type="project" value="InterPro"/>
</dbReference>
<dbReference type="SMART" id="SM00342">
    <property type="entry name" value="HTH_ARAC"/>
    <property type="match status" value="1"/>
</dbReference>
<dbReference type="Gene3D" id="1.10.10.60">
    <property type="entry name" value="Homeodomain-like"/>
    <property type="match status" value="1"/>
</dbReference>
<dbReference type="GO" id="GO:0043565">
    <property type="term" value="F:sequence-specific DNA binding"/>
    <property type="evidence" value="ECO:0007669"/>
    <property type="project" value="InterPro"/>
</dbReference>
<sequence length="303" mass="32841">MTGFMPALDEMRELVDRHARPDMSTAIEGIQLCRFTHPNASAAGMSGTVLAVIAQGGKRLALGERLYDYGPGEYLIASADLPVTGHVLDTGQPTLGFGMTLTPSALAELLLEADPRDLPTTPRTASPGIAVSTASPLLLDAIVRLLRLLEQPADRKILAPMVKREILWYLVRGEQGAAIRQLGLADSGLAHINRAVRQIRENYATAFRVEDLAEIAGMSVSAFHRSFHTVTGMSPIQFQKRIRLQEARLLLASRPSDITGVGLSVGYDSPSQFSRGYRRMFGTPPSKDTQLRTPSAELVTALP</sequence>
<dbReference type="Pfam" id="PF12833">
    <property type="entry name" value="HTH_18"/>
    <property type="match status" value="1"/>
</dbReference>
<name>A0A9Y2IEF7_9PSEU</name>
<feature type="region of interest" description="Disordered" evidence="4">
    <location>
        <begin position="282"/>
        <end position="303"/>
    </location>
</feature>
<dbReference type="PANTHER" id="PTHR43436:SF1">
    <property type="entry name" value="TRANSCRIPTIONAL REGULATORY PROTEIN"/>
    <property type="match status" value="1"/>
</dbReference>
<accession>A0A9Y2IEF7</accession>
<evidence type="ECO:0000256" key="4">
    <source>
        <dbReference type="SAM" id="MobiDB-lite"/>
    </source>
</evidence>
<protein>
    <submittedName>
        <fullName evidence="6">AraC family transcriptional regulator</fullName>
    </submittedName>
</protein>
<evidence type="ECO:0000256" key="3">
    <source>
        <dbReference type="ARBA" id="ARBA00023163"/>
    </source>
</evidence>